<evidence type="ECO:0000256" key="4">
    <source>
        <dbReference type="ARBA" id="ARBA00022692"/>
    </source>
</evidence>
<feature type="transmembrane region" description="Helical" evidence="7">
    <location>
        <begin position="118"/>
        <end position="143"/>
    </location>
</feature>
<keyword evidence="2" id="KW-1003">Cell membrane</keyword>
<evidence type="ECO:0000256" key="7">
    <source>
        <dbReference type="SAM" id="Phobius"/>
    </source>
</evidence>
<feature type="transmembrane region" description="Helical" evidence="7">
    <location>
        <begin position="155"/>
        <end position="173"/>
    </location>
</feature>
<evidence type="ECO:0000259" key="8">
    <source>
        <dbReference type="Pfam" id="PF00884"/>
    </source>
</evidence>
<sequence>MIVFKFRQFIHRSFHNPKLLFWFFIGINLIPSICLFFTEPFSITGKLVLLLFPLGLYLLFFSLSKDTGLIQLVLFPLLFLHAFQLVLFYLFGEAVIAVDMFLNLATTNASEAGELLDNIWPAIILVCALYIPTIIVAVIACKLKLYLPVSFRKKWIATGALWMFLSCLLLFTSNNNNTGRFTLHEDVYPVNVVYNCGFAINKWRHSQQYPVLSKNFTFKAHKDVRSSKREIYVLVIGEASRAENWSLYGYPRETNPLLAQTSGLVVYKDAITQSNTTHKSVPLILSAASAEDYSVVYTHKSILTAFKEAGFTTIFLSNQTPNRSFTDFYFQEADHHQNIRCSPDGSMTTVNNFDEAMLPLLQHYVDSISGNLFVVLYTYGSHFNYKERYPEIFSLYEPDNVANVKVENKVQLINAYDNSIRYTDNFLYTLIGMLRKQEVISALFYTPDHGEDMLDDRRKRFLHSSPNPTFYQLYIPMFIWFSENYQRDFPEKVGYAVQNKPKPVATNAVFHTMLDVAFIQTPYLQPGLSLVSSDFQTRQRMYLNDHDKPIFFYNAGLKKADKQMIDKRKLSH</sequence>
<dbReference type="EC" id="2.7.-.-" evidence="9"/>
<dbReference type="EMBL" id="CACRSZ010000004">
    <property type="protein sequence ID" value="VYS75692.1"/>
    <property type="molecule type" value="Genomic_DNA"/>
</dbReference>
<keyword evidence="6 7" id="KW-0472">Membrane</keyword>
<proteinExistence type="predicted"/>
<evidence type="ECO:0000256" key="1">
    <source>
        <dbReference type="ARBA" id="ARBA00004651"/>
    </source>
</evidence>
<keyword evidence="3 9" id="KW-0808">Transferase</keyword>
<dbReference type="Pfam" id="PF00884">
    <property type="entry name" value="Sulfatase"/>
    <property type="match status" value="1"/>
</dbReference>
<evidence type="ECO:0000256" key="3">
    <source>
        <dbReference type="ARBA" id="ARBA00022679"/>
    </source>
</evidence>
<dbReference type="InterPro" id="IPR058130">
    <property type="entry name" value="PEA_transf_C"/>
</dbReference>
<reference evidence="9" key="1">
    <citation type="submission" date="2019-11" db="EMBL/GenBank/DDBJ databases">
        <authorList>
            <person name="Feng L."/>
        </authorList>
    </citation>
    <scope>NUCLEOTIDE SEQUENCE</scope>
    <source>
        <strain evidence="9">BfaecisLFYP10</strain>
    </source>
</reference>
<keyword evidence="5 7" id="KW-1133">Transmembrane helix</keyword>
<evidence type="ECO:0000313" key="9">
    <source>
        <dbReference type="EMBL" id="VYS75692.1"/>
    </source>
</evidence>
<keyword evidence="4 7" id="KW-0812">Transmembrane</keyword>
<feature type="transmembrane region" description="Helical" evidence="7">
    <location>
        <begin position="73"/>
        <end position="98"/>
    </location>
</feature>
<name>A0A6N2R475_9BACE</name>
<protein>
    <submittedName>
        <fullName evidence="9">Phosphoethanolamine transferase EptA</fullName>
        <ecNumber evidence="9">2.7.-.-</ecNumber>
    </submittedName>
</protein>
<dbReference type="Gene3D" id="3.40.720.10">
    <property type="entry name" value="Alkaline Phosphatase, subunit A"/>
    <property type="match status" value="1"/>
</dbReference>
<feature type="domain" description="Sulfatase N-terminal" evidence="8">
    <location>
        <begin position="232"/>
        <end position="517"/>
    </location>
</feature>
<dbReference type="GO" id="GO:0016776">
    <property type="term" value="F:phosphotransferase activity, phosphate group as acceptor"/>
    <property type="evidence" value="ECO:0007669"/>
    <property type="project" value="TreeGrafter"/>
</dbReference>
<dbReference type="CDD" id="cd16017">
    <property type="entry name" value="LptA"/>
    <property type="match status" value="1"/>
</dbReference>
<gene>
    <name evidence="9" type="primary">eptA_2</name>
    <name evidence="9" type="ORF">BFLFYP10_05088</name>
</gene>
<dbReference type="InterPro" id="IPR000917">
    <property type="entry name" value="Sulfatase_N"/>
</dbReference>
<feature type="transmembrane region" description="Helical" evidence="7">
    <location>
        <begin position="20"/>
        <end position="38"/>
    </location>
</feature>
<organism evidence="9">
    <name type="scientific">Bacteroides faecis</name>
    <dbReference type="NCBI Taxonomy" id="674529"/>
    <lineage>
        <taxon>Bacteria</taxon>
        <taxon>Pseudomonadati</taxon>
        <taxon>Bacteroidota</taxon>
        <taxon>Bacteroidia</taxon>
        <taxon>Bacteroidales</taxon>
        <taxon>Bacteroidaceae</taxon>
        <taxon>Bacteroides</taxon>
    </lineage>
</organism>
<dbReference type="AlphaFoldDB" id="A0A6N2R475"/>
<dbReference type="GO" id="GO:0005886">
    <property type="term" value="C:plasma membrane"/>
    <property type="evidence" value="ECO:0007669"/>
    <property type="project" value="UniProtKB-SubCell"/>
</dbReference>
<accession>A0A6N2R475</accession>
<dbReference type="SUPFAM" id="SSF53649">
    <property type="entry name" value="Alkaline phosphatase-like"/>
    <property type="match status" value="1"/>
</dbReference>
<dbReference type="InterPro" id="IPR017850">
    <property type="entry name" value="Alkaline_phosphatase_core_sf"/>
</dbReference>
<dbReference type="GO" id="GO:0009244">
    <property type="term" value="P:lipopolysaccharide core region biosynthetic process"/>
    <property type="evidence" value="ECO:0007669"/>
    <property type="project" value="TreeGrafter"/>
</dbReference>
<feature type="transmembrane region" description="Helical" evidence="7">
    <location>
        <begin position="44"/>
        <end position="61"/>
    </location>
</feature>
<dbReference type="PANTHER" id="PTHR30443">
    <property type="entry name" value="INNER MEMBRANE PROTEIN"/>
    <property type="match status" value="1"/>
</dbReference>
<evidence type="ECO:0000256" key="5">
    <source>
        <dbReference type="ARBA" id="ARBA00022989"/>
    </source>
</evidence>
<comment type="subcellular location">
    <subcellularLocation>
        <location evidence="1">Cell membrane</location>
        <topology evidence="1">Multi-pass membrane protein</topology>
    </subcellularLocation>
</comment>
<evidence type="ECO:0000256" key="2">
    <source>
        <dbReference type="ARBA" id="ARBA00022475"/>
    </source>
</evidence>
<dbReference type="RefSeq" id="WP_138336293.1">
    <property type="nucleotide sequence ID" value="NZ_CACRSZ010000004.1"/>
</dbReference>
<evidence type="ECO:0000256" key="6">
    <source>
        <dbReference type="ARBA" id="ARBA00023136"/>
    </source>
</evidence>
<dbReference type="InterPro" id="IPR040423">
    <property type="entry name" value="PEA_transferase"/>
</dbReference>
<dbReference type="PANTHER" id="PTHR30443:SF0">
    <property type="entry name" value="PHOSPHOETHANOLAMINE TRANSFERASE EPTA"/>
    <property type="match status" value="1"/>
</dbReference>